<dbReference type="Proteomes" id="UP000186156">
    <property type="component" value="Unassembled WGS sequence"/>
</dbReference>
<feature type="transmembrane region" description="Helical" evidence="7">
    <location>
        <begin position="68"/>
        <end position="94"/>
    </location>
</feature>
<dbReference type="PANTHER" id="PTHR43744">
    <property type="entry name" value="ABC TRANSPORTER PERMEASE PROTEIN MG189-RELATED-RELATED"/>
    <property type="match status" value="1"/>
</dbReference>
<dbReference type="GO" id="GO:0055085">
    <property type="term" value="P:transmembrane transport"/>
    <property type="evidence" value="ECO:0007669"/>
    <property type="project" value="InterPro"/>
</dbReference>
<dbReference type="AlphaFoldDB" id="A0A1N7N640"/>
<dbReference type="EMBL" id="FTOO01000007">
    <property type="protein sequence ID" value="SIS93816.1"/>
    <property type="molecule type" value="Genomic_DNA"/>
</dbReference>
<dbReference type="STRING" id="252246.SAMN05421799_10799"/>
<feature type="transmembrane region" description="Helical" evidence="7">
    <location>
        <begin position="106"/>
        <end position="131"/>
    </location>
</feature>
<evidence type="ECO:0000259" key="8">
    <source>
        <dbReference type="PROSITE" id="PS50928"/>
    </source>
</evidence>
<evidence type="ECO:0000256" key="3">
    <source>
        <dbReference type="ARBA" id="ARBA00022475"/>
    </source>
</evidence>
<dbReference type="RefSeq" id="WP_076347429.1">
    <property type="nucleotide sequence ID" value="NZ_FTOO01000007.1"/>
</dbReference>
<evidence type="ECO:0000256" key="6">
    <source>
        <dbReference type="ARBA" id="ARBA00023136"/>
    </source>
</evidence>
<keyword evidence="4 7" id="KW-0812">Transmembrane</keyword>
<name>A0A1N7N640_9BACL</name>
<evidence type="ECO:0000256" key="7">
    <source>
        <dbReference type="RuleBase" id="RU363032"/>
    </source>
</evidence>
<organism evidence="9 10">
    <name type="scientific">Alicyclobacillus vulcanalis</name>
    <dbReference type="NCBI Taxonomy" id="252246"/>
    <lineage>
        <taxon>Bacteria</taxon>
        <taxon>Bacillati</taxon>
        <taxon>Bacillota</taxon>
        <taxon>Bacilli</taxon>
        <taxon>Bacillales</taxon>
        <taxon>Alicyclobacillaceae</taxon>
        <taxon>Alicyclobacillus</taxon>
    </lineage>
</organism>
<feature type="transmembrane region" description="Helical" evidence="7">
    <location>
        <begin position="238"/>
        <end position="259"/>
    </location>
</feature>
<feature type="transmembrane region" description="Helical" evidence="7">
    <location>
        <begin position="137"/>
        <end position="159"/>
    </location>
</feature>
<dbReference type="PROSITE" id="PS50928">
    <property type="entry name" value="ABC_TM1"/>
    <property type="match status" value="1"/>
</dbReference>
<dbReference type="CDD" id="cd06261">
    <property type="entry name" value="TM_PBP2"/>
    <property type="match status" value="1"/>
</dbReference>
<reference evidence="10" key="1">
    <citation type="submission" date="2017-01" db="EMBL/GenBank/DDBJ databases">
        <authorList>
            <person name="Varghese N."/>
            <person name="Submissions S."/>
        </authorList>
    </citation>
    <scope>NUCLEOTIDE SEQUENCE [LARGE SCALE GENOMIC DNA]</scope>
    <source>
        <strain evidence="10">DSM 16176</strain>
    </source>
</reference>
<feature type="domain" description="ABC transmembrane type-1" evidence="8">
    <location>
        <begin position="69"/>
        <end position="259"/>
    </location>
</feature>
<keyword evidence="5 7" id="KW-1133">Transmembrane helix</keyword>
<sequence length="273" mass="30826">MRKATGTVLTYIVLAVCAFISLFPYLWAILTSLKPENEVFSPHFLSLPSHLEWSNYAYVFHTTGMARYLLNTFIVAVANVMGQFVFASMAAYGFARFDFRGKNTIFMMYLSTLMIPNIVTLIPLFIMMKYLGWINTYYALIAPTVLGTPVSIFLLRQFFMTIPAEIEEAARIDGAGVVRVFLQVILPLSKPILATLAIITFVSSWNNFLWPLIVTNTDSMKLVSVGVASFQFQIGAEWNYMMAASTIALLPLLILFVFFQRRIIESIQLTGLK</sequence>
<evidence type="ECO:0000313" key="10">
    <source>
        <dbReference type="Proteomes" id="UP000186156"/>
    </source>
</evidence>
<protein>
    <submittedName>
        <fullName evidence="9">Carbohydrate ABC transporter membrane protein 2, CUT1 family</fullName>
    </submittedName>
</protein>
<dbReference type="InterPro" id="IPR035906">
    <property type="entry name" value="MetI-like_sf"/>
</dbReference>
<comment type="similarity">
    <text evidence="7">Belongs to the binding-protein-dependent transport system permease family.</text>
</comment>
<accession>A0A1N7N640</accession>
<keyword evidence="10" id="KW-1185">Reference proteome</keyword>
<feature type="transmembrane region" description="Helical" evidence="7">
    <location>
        <begin position="180"/>
        <end position="202"/>
    </location>
</feature>
<evidence type="ECO:0000256" key="1">
    <source>
        <dbReference type="ARBA" id="ARBA00004651"/>
    </source>
</evidence>
<evidence type="ECO:0000256" key="5">
    <source>
        <dbReference type="ARBA" id="ARBA00022989"/>
    </source>
</evidence>
<gene>
    <name evidence="9" type="ORF">SAMN05421799_10799</name>
</gene>
<dbReference type="SUPFAM" id="SSF161098">
    <property type="entry name" value="MetI-like"/>
    <property type="match status" value="1"/>
</dbReference>
<keyword evidence="6 7" id="KW-0472">Membrane</keyword>
<feature type="transmembrane region" description="Helical" evidence="7">
    <location>
        <begin position="7"/>
        <end position="30"/>
    </location>
</feature>
<proteinExistence type="inferred from homology"/>
<dbReference type="Gene3D" id="1.10.3720.10">
    <property type="entry name" value="MetI-like"/>
    <property type="match status" value="1"/>
</dbReference>
<dbReference type="PANTHER" id="PTHR43744:SF12">
    <property type="entry name" value="ABC TRANSPORTER PERMEASE PROTEIN MG189-RELATED"/>
    <property type="match status" value="1"/>
</dbReference>
<dbReference type="Pfam" id="PF00528">
    <property type="entry name" value="BPD_transp_1"/>
    <property type="match status" value="1"/>
</dbReference>
<keyword evidence="2 7" id="KW-0813">Transport</keyword>
<comment type="subcellular location">
    <subcellularLocation>
        <location evidence="1 7">Cell membrane</location>
        <topology evidence="1 7">Multi-pass membrane protein</topology>
    </subcellularLocation>
</comment>
<keyword evidence="3" id="KW-1003">Cell membrane</keyword>
<evidence type="ECO:0000256" key="4">
    <source>
        <dbReference type="ARBA" id="ARBA00022692"/>
    </source>
</evidence>
<evidence type="ECO:0000256" key="2">
    <source>
        <dbReference type="ARBA" id="ARBA00022448"/>
    </source>
</evidence>
<evidence type="ECO:0000313" key="9">
    <source>
        <dbReference type="EMBL" id="SIS93816.1"/>
    </source>
</evidence>
<dbReference type="GO" id="GO:0005886">
    <property type="term" value="C:plasma membrane"/>
    <property type="evidence" value="ECO:0007669"/>
    <property type="project" value="UniProtKB-SubCell"/>
</dbReference>
<dbReference type="InterPro" id="IPR000515">
    <property type="entry name" value="MetI-like"/>
</dbReference>